<feature type="compositionally biased region" description="Basic and acidic residues" evidence="1">
    <location>
        <begin position="1"/>
        <end position="11"/>
    </location>
</feature>
<dbReference type="Proteomes" id="UP000499080">
    <property type="component" value="Unassembled WGS sequence"/>
</dbReference>
<sequence>MITHLEEEPANYRKPHQMADSTHHNHENTTTYSCKRKHLDEFFYVVELSDDWNADVPAGSIQELRIPWKCHLQALATIQDVSRCYSTGRPPRFNARWGQAFGSYQKKQTGTQRGPVVSSLQLPVRQFQRQTSITDLRAH</sequence>
<evidence type="ECO:0000256" key="1">
    <source>
        <dbReference type="SAM" id="MobiDB-lite"/>
    </source>
</evidence>
<evidence type="ECO:0000313" key="3">
    <source>
        <dbReference type="Proteomes" id="UP000499080"/>
    </source>
</evidence>
<evidence type="ECO:0000313" key="2">
    <source>
        <dbReference type="EMBL" id="GBO33752.1"/>
    </source>
</evidence>
<dbReference type="AlphaFoldDB" id="A0A4Y2W9U6"/>
<dbReference type="EMBL" id="BGPR01057427">
    <property type="protein sequence ID" value="GBO33752.1"/>
    <property type="molecule type" value="Genomic_DNA"/>
</dbReference>
<comment type="caution">
    <text evidence="2">The sequence shown here is derived from an EMBL/GenBank/DDBJ whole genome shotgun (WGS) entry which is preliminary data.</text>
</comment>
<reference evidence="2 3" key="1">
    <citation type="journal article" date="2019" name="Sci. Rep.">
        <title>Orb-weaving spider Araneus ventricosus genome elucidates the spidroin gene catalogue.</title>
        <authorList>
            <person name="Kono N."/>
            <person name="Nakamura H."/>
            <person name="Ohtoshi R."/>
            <person name="Moran D.A.P."/>
            <person name="Shinohara A."/>
            <person name="Yoshida Y."/>
            <person name="Fujiwara M."/>
            <person name="Mori M."/>
            <person name="Tomita M."/>
            <person name="Arakawa K."/>
        </authorList>
    </citation>
    <scope>NUCLEOTIDE SEQUENCE [LARGE SCALE GENOMIC DNA]</scope>
</reference>
<protein>
    <submittedName>
        <fullName evidence="2">Uncharacterized protein</fullName>
    </submittedName>
</protein>
<keyword evidence="3" id="KW-1185">Reference proteome</keyword>
<organism evidence="2 3">
    <name type="scientific">Araneus ventricosus</name>
    <name type="common">Orbweaver spider</name>
    <name type="synonym">Epeira ventricosa</name>
    <dbReference type="NCBI Taxonomy" id="182803"/>
    <lineage>
        <taxon>Eukaryota</taxon>
        <taxon>Metazoa</taxon>
        <taxon>Ecdysozoa</taxon>
        <taxon>Arthropoda</taxon>
        <taxon>Chelicerata</taxon>
        <taxon>Arachnida</taxon>
        <taxon>Araneae</taxon>
        <taxon>Araneomorphae</taxon>
        <taxon>Entelegynae</taxon>
        <taxon>Araneoidea</taxon>
        <taxon>Araneidae</taxon>
        <taxon>Araneus</taxon>
    </lineage>
</organism>
<name>A0A4Y2W9U6_ARAVE</name>
<gene>
    <name evidence="2" type="ORF">AVEN_59076_1</name>
</gene>
<accession>A0A4Y2W9U6</accession>
<feature type="region of interest" description="Disordered" evidence="1">
    <location>
        <begin position="1"/>
        <end position="29"/>
    </location>
</feature>
<proteinExistence type="predicted"/>